<dbReference type="GO" id="GO:0008652">
    <property type="term" value="P:amino acid biosynthetic process"/>
    <property type="evidence" value="ECO:0007669"/>
    <property type="project" value="UniProtKB-KW"/>
</dbReference>
<comment type="similarity">
    <text evidence="5">Belongs to the type-I 3-dehydroquinase family.</text>
</comment>
<feature type="binding site" evidence="5">
    <location>
        <position position="235"/>
    </location>
    <ligand>
        <name>3-dehydroquinate</name>
        <dbReference type="ChEBI" id="CHEBI:32364"/>
    </ligand>
</feature>
<dbReference type="eggNOG" id="COG0710">
    <property type="taxonomic scope" value="Bacteria"/>
</dbReference>
<feature type="binding site" evidence="5">
    <location>
        <begin position="46"/>
        <end position="48"/>
    </location>
    <ligand>
        <name>3-dehydroquinate</name>
        <dbReference type="ChEBI" id="CHEBI:32364"/>
    </ligand>
</feature>
<reference evidence="6 7" key="1">
    <citation type="journal article" date="2015" name="Genome Announc.">
        <title>Genome Sequence of Lactobacillus curieae CCTCC M 2011381T, a Novel Producer of Gamma-aminobutyric Acid.</title>
        <authorList>
            <person name="Wang Y."/>
            <person name="Wang Y."/>
            <person name="Lang C."/>
            <person name="Wei D."/>
            <person name="Xu P."/>
            <person name="Xie J."/>
        </authorList>
    </citation>
    <scope>NUCLEOTIDE SEQUENCE [LARGE SCALE GENOMIC DNA]</scope>
    <source>
        <strain evidence="6 7">CCTCC M 2011381</strain>
    </source>
</reference>
<keyword evidence="5" id="KW-0028">Amino-acid biosynthesis</keyword>
<dbReference type="Gene3D" id="3.20.20.70">
    <property type="entry name" value="Aldolase class I"/>
    <property type="match status" value="1"/>
</dbReference>
<dbReference type="RefSeq" id="WP_035166311.1">
    <property type="nucleotide sequence ID" value="NZ_CP018906.1"/>
</dbReference>
<dbReference type="InterPro" id="IPR050146">
    <property type="entry name" value="Type-I_3-dehydroquinase"/>
</dbReference>
<dbReference type="UniPathway" id="UPA00053">
    <property type="reaction ID" value="UER00086"/>
</dbReference>
<feature type="active site" description="Schiff-base intermediate with substrate" evidence="5">
    <location>
        <position position="170"/>
    </location>
</feature>
<dbReference type="SUPFAM" id="SSF51569">
    <property type="entry name" value="Aldolase"/>
    <property type="match status" value="1"/>
</dbReference>
<dbReference type="EMBL" id="CP018906">
    <property type="protein sequence ID" value="AQW20978.1"/>
    <property type="molecule type" value="Genomic_DNA"/>
</dbReference>
<keyword evidence="4 5" id="KW-0704">Schiff base</keyword>
<dbReference type="GO" id="GO:0009423">
    <property type="term" value="P:chorismate biosynthetic process"/>
    <property type="evidence" value="ECO:0007669"/>
    <property type="project" value="UniProtKB-UniRule"/>
</dbReference>
<dbReference type="GO" id="GO:0009073">
    <property type="term" value="P:aromatic amino acid family biosynthetic process"/>
    <property type="evidence" value="ECO:0007669"/>
    <property type="project" value="UniProtKB-KW"/>
</dbReference>
<sequence length="250" mass="28002">MNPVKLRNVNVGSGLPKIAVPITAKTVPSILEQAEVIRGYLPDIVEWRLDLFNDVDDFSLVSDVSAQLRQILDEIPILATFRTAAEGGNQPFNEDKYFELGNVMVTDRYVDAIDVELLRDSKRVDKLVEDAHQNGIVVVMSNHEFQRTPDKQKLMRRFSQMSDKHADILKIAVMPQSVEDVLTLLDVTNQADKRFDEPIVTMSMGNLGKITRVSGELFGSAITFATVGQESAPGQFSIGVLRRMMKRLKI</sequence>
<feature type="active site" description="Proton donor/acceptor" evidence="5">
    <location>
        <position position="143"/>
    </location>
</feature>
<comment type="catalytic activity">
    <reaction evidence="1 5">
        <text>3-dehydroquinate = 3-dehydroshikimate + H2O</text>
        <dbReference type="Rhea" id="RHEA:21096"/>
        <dbReference type="ChEBI" id="CHEBI:15377"/>
        <dbReference type="ChEBI" id="CHEBI:16630"/>
        <dbReference type="ChEBI" id="CHEBI:32364"/>
        <dbReference type="EC" id="4.2.1.10"/>
    </reaction>
</comment>
<gene>
    <name evidence="5" type="primary">aroD</name>
    <name evidence="6" type="ORF">PL11_003125</name>
</gene>
<comment type="function">
    <text evidence="5">Involved in the third step of the chorismate pathway, which leads to the biosynthesis of aromatic amino acids. Catalyzes the cis-dehydration of 3-dehydroquinate (DHQ) and introduces the first double bond of the aromatic ring to yield 3-dehydroshikimate.</text>
</comment>
<evidence type="ECO:0000313" key="7">
    <source>
        <dbReference type="Proteomes" id="UP000030361"/>
    </source>
</evidence>
<dbReference type="NCBIfam" id="TIGR01093">
    <property type="entry name" value="aroD"/>
    <property type="match status" value="1"/>
</dbReference>
<keyword evidence="7" id="KW-1185">Reference proteome</keyword>
<feature type="binding site" evidence="5">
    <location>
        <position position="231"/>
    </location>
    <ligand>
        <name>3-dehydroquinate</name>
        <dbReference type="ChEBI" id="CHEBI:32364"/>
    </ligand>
</feature>
<feature type="binding site" evidence="5">
    <location>
        <position position="82"/>
    </location>
    <ligand>
        <name>3-dehydroquinate</name>
        <dbReference type="ChEBI" id="CHEBI:32364"/>
    </ligand>
</feature>
<accession>A0A1S6QH94</accession>
<organism evidence="6 7">
    <name type="scientific">Lentilactobacillus curieae</name>
    <dbReference type="NCBI Taxonomy" id="1138822"/>
    <lineage>
        <taxon>Bacteria</taxon>
        <taxon>Bacillati</taxon>
        <taxon>Bacillota</taxon>
        <taxon>Bacilli</taxon>
        <taxon>Lactobacillales</taxon>
        <taxon>Lactobacillaceae</taxon>
        <taxon>Lentilactobacillus</taxon>
    </lineage>
</organism>
<comment type="caution">
    <text evidence="5">Lacks conserved residue(s) required for the propagation of feature annotation.</text>
</comment>
<comment type="pathway">
    <text evidence="5">Metabolic intermediate biosynthesis; chorismate biosynthesis; chorismate from D-erythrose 4-phosphate and phosphoenolpyruvate: step 3/7.</text>
</comment>
<dbReference type="InterPro" id="IPR013785">
    <property type="entry name" value="Aldolase_TIM"/>
</dbReference>
<dbReference type="HAMAP" id="MF_00214">
    <property type="entry name" value="AroD"/>
    <property type="match status" value="1"/>
</dbReference>
<dbReference type="GO" id="GO:0046279">
    <property type="term" value="P:3,4-dihydroxybenzoate biosynthetic process"/>
    <property type="evidence" value="ECO:0007669"/>
    <property type="project" value="TreeGrafter"/>
</dbReference>
<protein>
    <recommendedName>
        <fullName evidence="5">3-dehydroquinate dehydratase</fullName>
        <shortName evidence="5">3-dehydroquinase</shortName>
        <ecNumber evidence="5">4.2.1.10</ecNumber>
    </recommendedName>
    <alternativeName>
        <fullName evidence="5">Type I DHQase</fullName>
    </alternativeName>
    <alternativeName>
        <fullName evidence="5">Type I dehydroquinase</fullName>
        <shortName evidence="5">DHQ1</shortName>
    </alternativeName>
</protein>
<evidence type="ECO:0000256" key="3">
    <source>
        <dbReference type="ARBA" id="ARBA00023239"/>
    </source>
</evidence>
<keyword evidence="3 5" id="KW-0456">Lyase</keyword>
<dbReference type="Pfam" id="PF01487">
    <property type="entry name" value="DHquinase_I"/>
    <property type="match status" value="1"/>
</dbReference>
<keyword evidence="2 5" id="KW-0057">Aromatic amino acid biosynthesis</keyword>
<dbReference type="CDD" id="cd00502">
    <property type="entry name" value="DHQase_I"/>
    <property type="match status" value="1"/>
</dbReference>
<dbReference type="EC" id="4.2.1.10" evidence="5"/>
<dbReference type="AlphaFoldDB" id="A0A1S6QH94"/>
<dbReference type="PANTHER" id="PTHR43699">
    <property type="entry name" value="3-DEHYDROQUINATE DEHYDRATASE"/>
    <property type="match status" value="1"/>
</dbReference>
<dbReference type="FunFam" id="3.20.20.70:FF:000047">
    <property type="entry name" value="3-dehydroquinate dehydratase"/>
    <property type="match status" value="1"/>
</dbReference>
<name>A0A1S6QH94_9LACO</name>
<feature type="binding site" evidence="5">
    <location>
        <position position="212"/>
    </location>
    <ligand>
        <name>3-dehydroquinate</name>
        <dbReference type="ChEBI" id="CHEBI:32364"/>
    </ligand>
</feature>
<dbReference type="GO" id="GO:0003855">
    <property type="term" value="F:3-dehydroquinate dehydratase activity"/>
    <property type="evidence" value="ECO:0007669"/>
    <property type="project" value="UniProtKB-UniRule"/>
</dbReference>
<evidence type="ECO:0000256" key="5">
    <source>
        <dbReference type="HAMAP-Rule" id="MF_00214"/>
    </source>
</evidence>
<dbReference type="Proteomes" id="UP000030361">
    <property type="component" value="Chromosome"/>
</dbReference>
<evidence type="ECO:0000313" key="6">
    <source>
        <dbReference type="EMBL" id="AQW20978.1"/>
    </source>
</evidence>
<evidence type="ECO:0000256" key="2">
    <source>
        <dbReference type="ARBA" id="ARBA00023141"/>
    </source>
</evidence>
<evidence type="ECO:0000256" key="4">
    <source>
        <dbReference type="ARBA" id="ARBA00023270"/>
    </source>
</evidence>
<evidence type="ECO:0000256" key="1">
    <source>
        <dbReference type="ARBA" id="ARBA00001864"/>
    </source>
</evidence>
<dbReference type="OrthoDB" id="9813659at2"/>
<dbReference type="KEGG" id="lcu:PL11_003125"/>
<comment type="subunit">
    <text evidence="5">Homodimer.</text>
</comment>
<proteinExistence type="inferred from homology"/>
<dbReference type="InterPro" id="IPR001381">
    <property type="entry name" value="DHquinase_I"/>
</dbReference>
<dbReference type="PANTHER" id="PTHR43699:SF1">
    <property type="entry name" value="3-DEHYDROQUINATE DEHYDRATASE"/>
    <property type="match status" value="1"/>
</dbReference>